<reference evidence="2 3" key="1">
    <citation type="submission" date="2019-03" db="EMBL/GenBank/DDBJ databases">
        <title>Genomic Encyclopedia of Type Strains, Phase IV (KMG-IV): sequencing the most valuable type-strain genomes for metagenomic binning, comparative biology and taxonomic classification.</title>
        <authorList>
            <person name="Goeker M."/>
        </authorList>
    </citation>
    <scope>NUCLEOTIDE SEQUENCE [LARGE SCALE GENOMIC DNA]</scope>
    <source>
        <strain evidence="2 3">JA181</strain>
    </source>
</reference>
<dbReference type="EMBL" id="SOEB01000011">
    <property type="protein sequence ID" value="TDX28576.1"/>
    <property type="molecule type" value="Genomic_DNA"/>
</dbReference>
<dbReference type="AlphaFoldDB" id="A0A4R8FQG9"/>
<evidence type="ECO:0000256" key="1">
    <source>
        <dbReference type="SAM" id="MobiDB-lite"/>
    </source>
</evidence>
<sequence>MAAWADAVEAAGGSAPTLVLSAWTVDSLTRSEALDRFVAAQAPLFGLEIDPGSIGLDARGDVAFETFWQSGIVTGPDGQAVALDAGLAARDYGLARARLMLETLASRAELGRERGAVCGIDMGHAGHLTDRFETFIAAAMMRMMSESLTGTRRVSAPADEAAEAETVQSMSSRPRTGS</sequence>
<proteinExistence type="predicted"/>
<name>A0A4R8FQG9_9RHOB</name>
<dbReference type="Proteomes" id="UP000295484">
    <property type="component" value="Unassembled WGS sequence"/>
</dbReference>
<protein>
    <submittedName>
        <fullName evidence="2">Uncharacterized protein</fullName>
    </submittedName>
</protein>
<dbReference type="RefSeq" id="WP_134077961.1">
    <property type="nucleotide sequence ID" value="NZ_SOEB01000011.1"/>
</dbReference>
<gene>
    <name evidence="2" type="ORF">EV657_11193</name>
</gene>
<feature type="region of interest" description="Disordered" evidence="1">
    <location>
        <begin position="151"/>
        <end position="178"/>
    </location>
</feature>
<evidence type="ECO:0000313" key="2">
    <source>
        <dbReference type="EMBL" id="TDX28576.1"/>
    </source>
</evidence>
<accession>A0A4R8FQG9</accession>
<evidence type="ECO:0000313" key="3">
    <source>
        <dbReference type="Proteomes" id="UP000295484"/>
    </source>
</evidence>
<feature type="compositionally biased region" description="Polar residues" evidence="1">
    <location>
        <begin position="166"/>
        <end position="178"/>
    </location>
</feature>
<organism evidence="2 3">
    <name type="scientific">Rhodovulum visakhapatnamense</name>
    <dbReference type="NCBI Taxonomy" id="364297"/>
    <lineage>
        <taxon>Bacteria</taxon>
        <taxon>Pseudomonadati</taxon>
        <taxon>Pseudomonadota</taxon>
        <taxon>Alphaproteobacteria</taxon>
        <taxon>Rhodobacterales</taxon>
        <taxon>Paracoccaceae</taxon>
        <taxon>Rhodovulum</taxon>
    </lineage>
</organism>
<comment type="caution">
    <text evidence="2">The sequence shown here is derived from an EMBL/GenBank/DDBJ whole genome shotgun (WGS) entry which is preliminary data.</text>
</comment>